<proteinExistence type="predicted"/>
<dbReference type="Pfam" id="PF07690">
    <property type="entry name" value="MFS_1"/>
    <property type="match status" value="1"/>
</dbReference>
<dbReference type="OrthoDB" id="5376138at2759"/>
<dbReference type="PANTHER" id="PTHR23502">
    <property type="entry name" value="MAJOR FACILITATOR SUPERFAMILY"/>
    <property type="match status" value="1"/>
</dbReference>
<dbReference type="EMBL" id="KZ819388">
    <property type="protein sequence ID" value="PWN41726.1"/>
    <property type="molecule type" value="Genomic_DNA"/>
</dbReference>
<comment type="subcellular location">
    <subcellularLocation>
        <location evidence="1">Membrane</location>
        <topology evidence="1">Multi-pass membrane protein</topology>
    </subcellularLocation>
</comment>
<dbReference type="AlphaFoldDB" id="A0A316VVU2"/>
<feature type="transmembrane region" description="Helical" evidence="5">
    <location>
        <begin position="404"/>
        <end position="425"/>
    </location>
</feature>
<dbReference type="RefSeq" id="XP_025368886.1">
    <property type="nucleotide sequence ID" value="XM_025510501.1"/>
</dbReference>
<evidence type="ECO:0000313" key="8">
    <source>
        <dbReference type="Proteomes" id="UP000245783"/>
    </source>
</evidence>
<protein>
    <submittedName>
        <fullName evidence="7">MFS general substrate transporter</fullName>
    </submittedName>
</protein>
<dbReference type="InterPro" id="IPR011701">
    <property type="entry name" value="MFS"/>
</dbReference>
<feature type="transmembrane region" description="Helical" evidence="5">
    <location>
        <begin position="154"/>
        <end position="174"/>
    </location>
</feature>
<feature type="transmembrane region" description="Helical" evidence="5">
    <location>
        <begin position="309"/>
        <end position="331"/>
    </location>
</feature>
<feature type="transmembrane region" description="Helical" evidence="5">
    <location>
        <begin position="375"/>
        <end position="392"/>
    </location>
</feature>
<dbReference type="GO" id="GO:0022857">
    <property type="term" value="F:transmembrane transporter activity"/>
    <property type="evidence" value="ECO:0007669"/>
    <property type="project" value="InterPro"/>
</dbReference>
<feature type="domain" description="Major facilitator superfamily (MFS) profile" evidence="6">
    <location>
        <begin position="1"/>
        <end position="428"/>
    </location>
</feature>
<keyword evidence="4 5" id="KW-0472">Membrane</keyword>
<feature type="transmembrane region" description="Helical" evidence="5">
    <location>
        <begin position="229"/>
        <end position="256"/>
    </location>
</feature>
<evidence type="ECO:0000256" key="2">
    <source>
        <dbReference type="ARBA" id="ARBA00022692"/>
    </source>
</evidence>
<feature type="transmembrane region" description="Helical" evidence="5">
    <location>
        <begin position="90"/>
        <end position="113"/>
    </location>
</feature>
<evidence type="ECO:0000256" key="3">
    <source>
        <dbReference type="ARBA" id="ARBA00022989"/>
    </source>
</evidence>
<name>A0A316VVU2_9BASI</name>
<dbReference type="STRING" id="1522189.A0A316VVU2"/>
<dbReference type="SUPFAM" id="SSF103473">
    <property type="entry name" value="MFS general substrate transporter"/>
    <property type="match status" value="1"/>
</dbReference>
<dbReference type="InterPro" id="IPR036259">
    <property type="entry name" value="MFS_trans_sf"/>
</dbReference>
<feature type="transmembrane region" description="Helical" evidence="5">
    <location>
        <begin position="34"/>
        <end position="54"/>
    </location>
</feature>
<feature type="transmembrane region" description="Helical" evidence="5">
    <location>
        <begin position="125"/>
        <end position="148"/>
    </location>
</feature>
<accession>A0A316VVU2</accession>
<dbReference type="InterPro" id="IPR020846">
    <property type="entry name" value="MFS_dom"/>
</dbReference>
<feature type="transmembrane region" description="Helical" evidence="5">
    <location>
        <begin position="343"/>
        <end position="363"/>
    </location>
</feature>
<dbReference type="PANTHER" id="PTHR23502:SF134">
    <property type="entry name" value="MAJOR FACILITATOR SUPERFAMILY (MFS) PROFILE DOMAIN-CONTAINING PROTEIN-RELATED"/>
    <property type="match status" value="1"/>
</dbReference>
<feature type="transmembrane region" description="Helical" evidence="5">
    <location>
        <begin position="276"/>
        <end position="297"/>
    </location>
</feature>
<reference evidence="7 8" key="1">
    <citation type="journal article" date="2018" name="Mol. Biol. Evol.">
        <title>Broad Genomic Sampling Reveals a Smut Pathogenic Ancestry of the Fungal Clade Ustilaginomycotina.</title>
        <authorList>
            <person name="Kijpornyongpan T."/>
            <person name="Mondo S.J."/>
            <person name="Barry K."/>
            <person name="Sandor L."/>
            <person name="Lee J."/>
            <person name="Lipzen A."/>
            <person name="Pangilinan J."/>
            <person name="LaButti K."/>
            <person name="Hainaut M."/>
            <person name="Henrissat B."/>
            <person name="Grigoriev I.V."/>
            <person name="Spatafora J.W."/>
            <person name="Aime M.C."/>
        </authorList>
    </citation>
    <scope>NUCLEOTIDE SEQUENCE [LARGE SCALE GENOMIC DNA]</scope>
    <source>
        <strain evidence="7 8">MCA 4658</strain>
    </source>
</reference>
<evidence type="ECO:0000256" key="5">
    <source>
        <dbReference type="SAM" id="Phobius"/>
    </source>
</evidence>
<organism evidence="7 8">
    <name type="scientific">Ceraceosorus guamensis</name>
    <dbReference type="NCBI Taxonomy" id="1522189"/>
    <lineage>
        <taxon>Eukaryota</taxon>
        <taxon>Fungi</taxon>
        <taxon>Dikarya</taxon>
        <taxon>Basidiomycota</taxon>
        <taxon>Ustilaginomycotina</taxon>
        <taxon>Exobasidiomycetes</taxon>
        <taxon>Ceraceosorales</taxon>
        <taxon>Ceraceosoraceae</taxon>
        <taxon>Ceraceosorus</taxon>
    </lineage>
</organism>
<dbReference type="GO" id="GO:0005886">
    <property type="term" value="C:plasma membrane"/>
    <property type="evidence" value="ECO:0007669"/>
    <property type="project" value="TreeGrafter"/>
</dbReference>
<feature type="transmembrane region" description="Helical" evidence="5">
    <location>
        <begin position="66"/>
        <end position="84"/>
    </location>
</feature>
<dbReference type="InParanoid" id="A0A316VVU2"/>
<evidence type="ECO:0000259" key="6">
    <source>
        <dbReference type="PROSITE" id="PS50850"/>
    </source>
</evidence>
<evidence type="ECO:0000256" key="1">
    <source>
        <dbReference type="ARBA" id="ARBA00004141"/>
    </source>
</evidence>
<dbReference type="GeneID" id="37032371"/>
<keyword evidence="2 5" id="KW-0812">Transmembrane</keyword>
<evidence type="ECO:0000256" key="4">
    <source>
        <dbReference type="ARBA" id="ARBA00023136"/>
    </source>
</evidence>
<dbReference type="PROSITE" id="PS50850">
    <property type="entry name" value="MFS"/>
    <property type="match status" value="1"/>
</dbReference>
<keyword evidence="8" id="KW-1185">Reference proteome</keyword>
<dbReference type="Gene3D" id="1.20.1250.20">
    <property type="entry name" value="MFS general substrate transporter like domains"/>
    <property type="match status" value="1"/>
</dbReference>
<dbReference type="Proteomes" id="UP000245783">
    <property type="component" value="Unassembled WGS sequence"/>
</dbReference>
<sequence length="444" mass="48351">MGRHFDIVLHVKLGFNCRSQAVPGISEDLETPHLLAVSGISFFTIAVAIFPLALAPLGESFGRQKVYLVSYGVFFLFFLPNALARNIQTVLVARFICGAAGSVGSTMVGGTLADLWEKDERDVPLAFFALSALLGTPIGTIAFTWAGGNVSWRWIFWTLLALAAPSAAVILLFFRKETLPAEARRQLAEAACKVDSASRSSSTTQVPLQSRSAFKTLREAVIRSALRPLYFLLTEPITLTLSVWIAFAWGVLYLFLESLPLVFAPYGFTSDNMTRGLSFAGIAVGALLGLVLHVAILKARGVASTPEQRLPSACFGALLFSFGFFVLAWTARPDQIPWIVPQIGTAMTMTGLFLVYTCIFSYFSDCYGAYSSSAIAAQSFLRNILATAFPLIAERMYQQLTYPWASSLLGSVALVLALVPFLLMWKGQALRKRSPFAQSEIGKS</sequence>
<gene>
    <name evidence="7" type="ORF">IE81DRAFT_157465</name>
</gene>
<keyword evidence="3 5" id="KW-1133">Transmembrane helix</keyword>
<evidence type="ECO:0000313" key="7">
    <source>
        <dbReference type="EMBL" id="PWN41726.1"/>
    </source>
</evidence>